<dbReference type="AlphaFoldDB" id="A0A0L8GT38"/>
<keyword evidence="1" id="KW-0732">Signal</keyword>
<gene>
    <name evidence="2" type="ORF">OCBIM_22028486mg</name>
</gene>
<accession>A0A0L8GT38</accession>
<proteinExistence type="predicted"/>
<reference evidence="2" key="1">
    <citation type="submission" date="2015-07" db="EMBL/GenBank/DDBJ databases">
        <title>MeaNS - Measles Nucleotide Surveillance Program.</title>
        <authorList>
            <person name="Tran T."/>
            <person name="Druce J."/>
        </authorList>
    </citation>
    <scope>NUCLEOTIDE SEQUENCE</scope>
    <source>
        <strain evidence="2">UCB-OBI-ISO-001</strain>
        <tissue evidence="2">Gonad</tissue>
    </source>
</reference>
<organism evidence="2">
    <name type="scientific">Octopus bimaculoides</name>
    <name type="common">California two-spotted octopus</name>
    <dbReference type="NCBI Taxonomy" id="37653"/>
    <lineage>
        <taxon>Eukaryota</taxon>
        <taxon>Metazoa</taxon>
        <taxon>Spiralia</taxon>
        <taxon>Lophotrochozoa</taxon>
        <taxon>Mollusca</taxon>
        <taxon>Cephalopoda</taxon>
        <taxon>Coleoidea</taxon>
        <taxon>Octopodiformes</taxon>
        <taxon>Octopoda</taxon>
        <taxon>Incirrata</taxon>
        <taxon>Octopodidae</taxon>
        <taxon>Octopus</taxon>
    </lineage>
</organism>
<dbReference type="OrthoDB" id="6134687at2759"/>
<dbReference type="KEGG" id="obi:106874926"/>
<name>A0A0L8GT38_OCTBM</name>
<protein>
    <submittedName>
        <fullName evidence="2">Uncharacterized protein</fullName>
    </submittedName>
</protein>
<feature type="chain" id="PRO_5005583259" evidence="1">
    <location>
        <begin position="23"/>
        <end position="142"/>
    </location>
</feature>
<evidence type="ECO:0000256" key="1">
    <source>
        <dbReference type="SAM" id="SignalP"/>
    </source>
</evidence>
<evidence type="ECO:0000313" key="2">
    <source>
        <dbReference type="EMBL" id="KOF80067.1"/>
    </source>
</evidence>
<dbReference type="EMBL" id="KQ420502">
    <property type="protein sequence ID" value="KOF80067.1"/>
    <property type="molecule type" value="Genomic_DNA"/>
</dbReference>
<feature type="signal peptide" evidence="1">
    <location>
        <begin position="1"/>
        <end position="22"/>
    </location>
</feature>
<sequence length="142" mass="15854">MKLFAFLVCSMCSMVLFHHIDATSYQFDIKQSLATIDLLLKAGLSSLKVHVSSLFKSTSGKIPIDGTPLIMNYFAHDCDIHIGRKRMFLDKIISCEAEVTEAVTKTSRTCVKPTQTEAVQCAVKEILEKIKSDAEKDKTTTY</sequence>